<dbReference type="Proteomes" id="UP000198605">
    <property type="component" value="Unassembled WGS sequence"/>
</dbReference>
<reference evidence="2" key="1">
    <citation type="submission" date="2016-06" db="EMBL/GenBank/DDBJ databases">
        <authorList>
            <person name="Varghese N."/>
            <person name="Submissions Spin"/>
        </authorList>
    </citation>
    <scope>NUCLEOTIDE SEQUENCE [LARGE SCALE GENOMIC DNA]</scope>
    <source>
        <strain evidence="2">DSM 44151</strain>
    </source>
</reference>
<accession>A0A1C6U2C4</accession>
<dbReference type="EMBL" id="FMIB01000002">
    <property type="protein sequence ID" value="SCL48206.1"/>
    <property type="molecule type" value="Genomic_DNA"/>
</dbReference>
<sequence length="58" mass="6300">MLDGVADIIRAWRSTALARNSGAIETELDVAWACLLSEWDVAVGSRSELQLVGRRAAE</sequence>
<keyword evidence="2" id="KW-1185">Reference proteome</keyword>
<organism evidence="1 2">
    <name type="scientific">Micromonospora chersina</name>
    <dbReference type="NCBI Taxonomy" id="47854"/>
    <lineage>
        <taxon>Bacteria</taxon>
        <taxon>Bacillati</taxon>
        <taxon>Actinomycetota</taxon>
        <taxon>Actinomycetes</taxon>
        <taxon>Micromonosporales</taxon>
        <taxon>Micromonosporaceae</taxon>
        <taxon>Micromonospora</taxon>
    </lineage>
</organism>
<dbReference type="STRING" id="47854.GA0070603_0535"/>
<gene>
    <name evidence="1" type="ORF">GA0070603_0535</name>
</gene>
<evidence type="ECO:0000313" key="2">
    <source>
        <dbReference type="Proteomes" id="UP000198605"/>
    </source>
</evidence>
<proteinExistence type="predicted"/>
<dbReference type="AlphaFoldDB" id="A0A1C6U2C4"/>
<evidence type="ECO:0000313" key="1">
    <source>
        <dbReference type="EMBL" id="SCL48206.1"/>
    </source>
</evidence>
<protein>
    <submittedName>
        <fullName evidence="1">Uncharacterized protein</fullName>
    </submittedName>
</protein>
<name>A0A1C6U2C4_9ACTN</name>